<reference evidence="21 22" key="3">
    <citation type="journal article" date="2010" name="BMC Genomics">
        <title>Transcriptome sequencing and comparative analysis of cucumber flowers with different sex types.</title>
        <authorList>
            <person name="Guo S."/>
            <person name="Zheng Y."/>
            <person name="Joung J.G."/>
            <person name="Liu S."/>
            <person name="Zhang Z."/>
            <person name="Crasta O.R."/>
            <person name="Sobral B.W."/>
            <person name="Xu Y."/>
            <person name="Huang S."/>
            <person name="Fei Z."/>
        </authorList>
    </citation>
    <scope>NUCLEOTIDE SEQUENCE [LARGE SCALE GENOMIC DNA]</scope>
    <source>
        <strain evidence="22">cv. 9930</strain>
    </source>
</reference>
<dbReference type="Gene3D" id="3.30.200.20">
    <property type="entry name" value="Phosphorylase Kinase, domain 1"/>
    <property type="match status" value="1"/>
</dbReference>
<evidence type="ECO:0000256" key="17">
    <source>
        <dbReference type="PROSITE-ProRule" id="PRU10141"/>
    </source>
</evidence>
<keyword evidence="9" id="KW-0430">Lectin</keyword>
<organism evidence="21 22">
    <name type="scientific">Cucumis sativus</name>
    <name type="common">Cucumber</name>
    <dbReference type="NCBI Taxonomy" id="3659"/>
    <lineage>
        <taxon>Eukaryota</taxon>
        <taxon>Viridiplantae</taxon>
        <taxon>Streptophyta</taxon>
        <taxon>Embryophyta</taxon>
        <taxon>Tracheophyta</taxon>
        <taxon>Spermatophyta</taxon>
        <taxon>Magnoliopsida</taxon>
        <taxon>eudicotyledons</taxon>
        <taxon>Gunneridae</taxon>
        <taxon>Pentapetalae</taxon>
        <taxon>rosids</taxon>
        <taxon>fabids</taxon>
        <taxon>Cucurbitales</taxon>
        <taxon>Cucurbitaceae</taxon>
        <taxon>Benincaseae</taxon>
        <taxon>Cucumis</taxon>
    </lineage>
</organism>
<keyword evidence="22" id="KW-1185">Reference proteome</keyword>
<evidence type="ECO:0000256" key="6">
    <source>
        <dbReference type="ARBA" id="ARBA00022679"/>
    </source>
</evidence>
<accession>A0A0A0K286</accession>
<keyword evidence="10 17" id="KW-0547">Nucleotide-binding</keyword>
<evidence type="ECO:0000256" key="13">
    <source>
        <dbReference type="ARBA" id="ARBA00022989"/>
    </source>
</evidence>
<comment type="subcellular location">
    <subcellularLocation>
        <location evidence="1">Cell membrane</location>
        <topology evidence="1">Single-pass type I membrane protein</topology>
    </subcellularLocation>
</comment>
<dbReference type="InterPro" id="IPR013320">
    <property type="entry name" value="ConA-like_dom_sf"/>
</dbReference>
<dbReference type="SUPFAM" id="SSF56112">
    <property type="entry name" value="Protein kinase-like (PK-like)"/>
    <property type="match status" value="1"/>
</dbReference>
<dbReference type="KEGG" id="csv:101208539"/>
<evidence type="ECO:0000256" key="19">
    <source>
        <dbReference type="SAM" id="Phobius"/>
    </source>
</evidence>
<evidence type="ECO:0000256" key="7">
    <source>
        <dbReference type="ARBA" id="ARBA00022692"/>
    </source>
</evidence>
<evidence type="ECO:0000256" key="1">
    <source>
        <dbReference type="ARBA" id="ARBA00004251"/>
    </source>
</evidence>
<evidence type="ECO:0000256" key="16">
    <source>
        <dbReference type="ARBA" id="ARBA00023180"/>
    </source>
</evidence>
<sequence>MAAIISISSYLLPLFFFFIYILSFFSTLTLANSLAFNFSSFDSSNTHIFYEKAFPSNRTIKLTGETVNKNQNFTGRATYFKPFHLWDKPSGNLSSFQTHFSFAIDSEGAERYGDGLTFFFAPNNSRLDAEISKGSGLGIGYNPSLTNLTYSSFFAIEFDIFSNFFDPPQKVEHVGIDINSMSSVAYSIWKCDIKSGRRTDVWINYDSATLNLSITFTGYENNKTILQRLNHDVDFRLTLPEWVTFGFSAATGTLYATHNIYSWDFKSTLNLNSDSNLAPSPGQGSKVGLVVGVGVGVGVVFLVCGLIIVWICFLKKRKKRMKMNWEEDVVLDDSEFEKGKGPRKFSYSELARATNNFWEDEKLGEGGFGGVYKGFLRDLNSYVAVKKVSKGSRQGIKEYASEVKIISQLRHRNLVQLIGWCHERGELLLVYEFMSNGSLDAHLFKENNFLTWEHRYKVAQGIASALLYLHEEWEKCVIHRDIKSSNVMLDSDFNAKLGDFGLARLVDHAIGSQTTVLAGTMGYMAPECAISGRASKESDVFSFGIVALEIACGRRPYNPNVEEAKMVMVEWVWELYGNGRLLEAADTKLHGSFENEPQQRQQIECLMVVGLWCAHPDINCRPSIRQAIHVMNFEASLPVLPLQFPTLAYHHHPLSVNRPIISSSFSSTQDSVVSQSTGNGFNSTNVLTTSQETTTSSTSFSASTSLLNTR</sequence>
<dbReference type="InterPro" id="IPR050528">
    <property type="entry name" value="L-type_Lectin-RKs"/>
</dbReference>
<dbReference type="AlphaFoldDB" id="A0A0A0K286"/>
<evidence type="ECO:0000256" key="2">
    <source>
        <dbReference type="ARBA" id="ARBA00007606"/>
    </source>
</evidence>
<evidence type="ECO:0000313" key="21">
    <source>
        <dbReference type="EMBL" id="KGN43785.1"/>
    </source>
</evidence>
<dbReference type="Pfam" id="PF00069">
    <property type="entry name" value="Pkinase"/>
    <property type="match status" value="1"/>
</dbReference>
<dbReference type="GO" id="GO:0005524">
    <property type="term" value="F:ATP binding"/>
    <property type="evidence" value="ECO:0007669"/>
    <property type="project" value="UniProtKB-UniRule"/>
</dbReference>
<dbReference type="PANTHER" id="PTHR27007">
    <property type="match status" value="1"/>
</dbReference>
<dbReference type="FunFam" id="1.10.510.10:FF:000240">
    <property type="entry name" value="Lectin-domain containing receptor kinase A4.3"/>
    <property type="match status" value="1"/>
</dbReference>
<dbReference type="InterPro" id="IPR017441">
    <property type="entry name" value="Protein_kinase_ATP_BS"/>
</dbReference>
<comment type="similarity">
    <text evidence="4">In the C-terminal section; belongs to the protein kinase superfamily. Ser/Thr protein kinase family.</text>
</comment>
<evidence type="ECO:0000256" key="4">
    <source>
        <dbReference type="ARBA" id="ARBA00010217"/>
    </source>
</evidence>
<protein>
    <recommendedName>
        <fullName evidence="20">Protein kinase domain-containing protein</fullName>
    </recommendedName>
</protein>
<keyword evidence="12 17" id="KW-0067">ATP-binding</keyword>
<dbReference type="InterPro" id="IPR001220">
    <property type="entry name" value="Legume_lectin_dom"/>
</dbReference>
<dbReference type="CDD" id="cd14066">
    <property type="entry name" value="STKc_IRAK"/>
    <property type="match status" value="1"/>
</dbReference>
<reference evidence="21 22" key="4">
    <citation type="journal article" date="2011" name="BMC Genomics">
        <title>RNA-Seq improves annotation of protein-coding genes in the cucumber genome.</title>
        <authorList>
            <person name="Li Z."/>
            <person name="Zhang Z."/>
            <person name="Yan P."/>
            <person name="Huang S."/>
            <person name="Fei Z."/>
            <person name="Lin K."/>
        </authorList>
    </citation>
    <scope>NUCLEOTIDE SEQUENCE [LARGE SCALE GENOMIC DNA]</scope>
    <source>
        <strain evidence="22">cv. 9930</strain>
    </source>
</reference>
<feature type="region of interest" description="Disordered" evidence="18">
    <location>
        <begin position="674"/>
        <end position="710"/>
    </location>
</feature>
<evidence type="ECO:0000259" key="20">
    <source>
        <dbReference type="PROSITE" id="PS50011"/>
    </source>
</evidence>
<dbReference type="Gramene" id="KGN43785">
    <property type="protein sequence ID" value="KGN43785"/>
    <property type="gene ID" value="Csa_7G067400"/>
</dbReference>
<comment type="similarity">
    <text evidence="2">Belongs to the leguminous lectin family.</text>
</comment>
<keyword evidence="16" id="KW-0325">Glycoprotein</keyword>
<dbReference type="Gene3D" id="2.60.120.200">
    <property type="match status" value="1"/>
</dbReference>
<dbReference type="CDD" id="cd06899">
    <property type="entry name" value="lectin_legume_LecRK_Arcelin_ConA"/>
    <property type="match status" value="1"/>
</dbReference>
<evidence type="ECO:0000256" key="15">
    <source>
        <dbReference type="ARBA" id="ARBA00023170"/>
    </source>
</evidence>
<dbReference type="GO" id="GO:0004672">
    <property type="term" value="F:protein kinase activity"/>
    <property type="evidence" value="ECO:0007669"/>
    <property type="project" value="InterPro"/>
</dbReference>
<keyword evidence="7 19" id="KW-0812">Transmembrane</keyword>
<feature type="binding site" evidence="17">
    <location>
        <position position="387"/>
    </location>
    <ligand>
        <name>ATP</name>
        <dbReference type="ChEBI" id="CHEBI:30616"/>
    </ligand>
</feature>
<evidence type="ECO:0000256" key="8">
    <source>
        <dbReference type="ARBA" id="ARBA00022729"/>
    </source>
</evidence>
<evidence type="ECO:0000256" key="5">
    <source>
        <dbReference type="ARBA" id="ARBA00022475"/>
    </source>
</evidence>
<evidence type="ECO:0000256" key="3">
    <source>
        <dbReference type="ARBA" id="ARBA00008536"/>
    </source>
</evidence>
<dbReference type="Gene3D" id="1.10.510.10">
    <property type="entry name" value="Transferase(Phosphotransferase) domain 1"/>
    <property type="match status" value="1"/>
</dbReference>
<keyword evidence="11" id="KW-0418">Kinase</keyword>
<dbReference type="InterPro" id="IPR011009">
    <property type="entry name" value="Kinase-like_dom_sf"/>
</dbReference>
<dbReference type="OMA" id="WINYDSA"/>
<gene>
    <name evidence="21" type="ORF">Csa_7G067400</name>
</gene>
<evidence type="ECO:0000256" key="9">
    <source>
        <dbReference type="ARBA" id="ARBA00022734"/>
    </source>
</evidence>
<evidence type="ECO:0000256" key="10">
    <source>
        <dbReference type="ARBA" id="ARBA00022741"/>
    </source>
</evidence>
<dbReference type="SUPFAM" id="SSF49899">
    <property type="entry name" value="Concanavalin A-like lectins/glucanases"/>
    <property type="match status" value="1"/>
</dbReference>
<dbReference type="InterPro" id="IPR008271">
    <property type="entry name" value="Ser/Thr_kinase_AS"/>
</dbReference>
<dbReference type="Proteomes" id="UP000029981">
    <property type="component" value="Chromosome 7"/>
</dbReference>
<reference evidence="21 22" key="1">
    <citation type="journal article" date="2009" name="Nat. Genet.">
        <title>The genome of the cucumber, Cucumis sativus L.</title>
        <authorList>
            <person name="Huang S."/>
            <person name="Li R."/>
            <person name="Zhang Z."/>
            <person name="Li L."/>
            <person name="Gu X."/>
            <person name="Fan W."/>
            <person name="Lucas W.J."/>
            <person name="Wang X."/>
            <person name="Xie B."/>
            <person name="Ni P."/>
            <person name="Ren Y."/>
            <person name="Zhu H."/>
            <person name="Li J."/>
            <person name="Lin K."/>
            <person name="Jin W."/>
            <person name="Fei Z."/>
            <person name="Li G."/>
            <person name="Staub J."/>
            <person name="Kilian A."/>
            <person name="van der Vossen E.A."/>
            <person name="Wu Y."/>
            <person name="Guo J."/>
            <person name="He J."/>
            <person name="Jia Z."/>
            <person name="Ren Y."/>
            <person name="Tian G."/>
            <person name="Lu Y."/>
            <person name="Ruan J."/>
            <person name="Qian W."/>
            <person name="Wang M."/>
            <person name="Huang Q."/>
            <person name="Li B."/>
            <person name="Xuan Z."/>
            <person name="Cao J."/>
            <person name="Asan"/>
            <person name="Wu Z."/>
            <person name="Zhang J."/>
            <person name="Cai Q."/>
            <person name="Bai Y."/>
            <person name="Zhao B."/>
            <person name="Han Y."/>
            <person name="Li Y."/>
            <person name="Li X."/>
            <person name="Wang S."/>
            <person name="Shi Q."/>
            <person name="Liu S."/>
            <person name="Cho W.K."/>
            <person name="Kim J.Y."/>
            <person name="Xu Y."/>
            <person name="Heller-Uszynska K."/>
            <person name="Miao H."/>
            <person name="Cheng Z."/>
            <person name="Zhang S."/>
            <person name="Wu J."/>
            <person name="Yang Y."/>
            <person name="Kang H."/>
            <person name="Li M."/>
            <person name="Liang H."/>
            <person name="Ren X."/>
            <person name="Shi Z."/>
            <person name="Wen M."/>
            <person name="Jian M."/>
            <person name="Yang H."/>
            <person name="Zhang G."/>
            <person name="Yang Z."/>
            <person name="Chen R."/>
            <person name="Liu S."/>
            <person name="Li J."/>
            <person name="Ma L."/>
            <person name="Liu H."/>
            <person name="Zhou Y."/>
            <person name="Zhao J."/>
            <person name="Fang X."/>
            <person name="Li G."/>
            <person name="Fang L."/>
            <person name="Li Y."/>
            <person name="Liu D."/>
            <person name="Zheng H."/>
            <person name="Zhang Y."/>
            <person name="Qin N."/>
            <person name="Li Z."/>
            <person name="Yang G."/>
            <person name="Yang S."/>
            <person name="Bolund L."/>
            <person name="Kristiansen K."/>
            <person name="Zheng H."/>
            <person name="Li S."/>
            <person name="Zhang X."/>
            <person name="Yang H."/>
            <person name="Wang J."/>
            <person name="Sun R."/>
            <person name="Zhang B."/>
            <person name="Jiang S."/>
            <person name="Wang J."/>
            <person name="Du Y."/>
            <person name="Li S."/>
        </authorList>
    </citation>
    <scope>NUCLEOTIDE SEQUENCE [LARGE SCALE GENOMIC DNA]</scope>
    <source>
        <strain evidence="22">cv. 9930</strain>
    </source>
</reference>
<dbReference type="SMART" id="SM00220">
    <property type="entry name" value="S_TKc"/>
    <property type="match status" value="1"/>
</dbReference>
<evidence type="ECO:0000256" key="14">
    <source>
        <dbReference type="ARBA" id="ARBA00023136"/>
    </source>
</evidence>
<dbReference type="eggNOG" id="ENOG502QTX3">
    <property type="taxonomic scope" value="Eukaryota"/>
</dbReference>
<dbReference type="PROSITE" id="PS00108">
    <property type="entry name" value="PROTEIN_KINASE_ST"/>
    <property type="match status" value="1"/>
</dbReference>
<keyword evidence="8" id="KW-0732">Signal</keyword>
<dbReference type="PROSITE" id="PS00107">
    <property type="entry name" value="PROTEIN_KINASE_ATP"/>
    <property type="match status" value="1"/>
</dbReference>
<keyword evidence="5" id="KW-1003">Cell membrane</keyword>
<dbReference type="FunFam" id="3.30.200.20:FF:000168">
    <property type="entry name" value="L-type lectin-domain containing receptor kinase IX.1"/>
    <property type="match status" value="1"/>
</dbReference>
<feature type="transmembrane region" description="Helical" evidence="19">
    <location>
        <begin position="287"/>
        <end position="313"/>
    </location>
</feature>
<evidence type="ECO:0000256" key="11">
    <source>
        <dbReference type="ARBA" id="ARBA00022777"/>
    </source>
</evidence>
<evidence type="ECO:0000256" key="18">
    <source>
        <dbReference type="SAM" id="MobiDB-lite"/>
    </source>
</evidence>
<dbReference type="EMBL" id="CM002928">
    <property type="protein sequence ID" value="KGN43785.1"/>
    <property type="molecule type" value="Genomic_DNA"/>
</dbReference>
<comment type="similarity">
    <text evidence="3">In the N-terminal section; belongs to the leguminous lectin family.</text>
</comment>
<keyword evidence="15" id="KW-0675">Receptor</keyword>
<evidence type="ECO:0000256" key="12">
    <source>
        <dbReference type="ARBA" id="ARBA00022840"/>
    </source>
</evidence>
<name>A0A0A0K286_CUCSA</name>
<keyword evidence="13 19" id="KW-1133">Transmembrane helix</keyword>
<dbReference type="GO" id="GO:0005886">
    <property type="term" value="C:plasma membrane"/>
    <property type="evidence" value="ECO:0000318"/>
    <property type="project" value="GO_Central"/>
</dbReference>
<evidence type="ECO:0000313" key="22">
    <source>
        <dbReference type="Proteomes" id="UP000029981"/>
    </source>
</evidence>
<dbReference type="PROSITE" id="PS50011">
    <property type="entry name" value="PROTEIN_KINASE_DOM"/>
    <property type="match status" value="1"/>
</dbReference>
<dbReference type="STRING" id="3659.A0A0A0K286"/>
<dbReference type="InterPro" id="IPR000719">
    <property type="entry name" value="Prot_kinase_dom"/>
</dbReference>
<keyword evidence="14 19" id="KW-0472">Membrane</keyword>
<dbReference type="Pfam" id="PF00139">
    <property type="entry name" value="Lectin_legB"/>
    <property type="match status" value="1"/>
</dbReference>
<dbReference type="PROSITE" id="PS00308">
    <property type="entry name" value="LECTIN_LEGUME_ALPHA"/>
    <property type="match status" value="1"/>
</dbReference>
<dbReference type="InterPro" id="IPR000985">
    <property type="entry name" value="Lectin_LegA_CS"/>
</dbReference>
<keyword evidence="6" id="KW-0808">Transferase</keyword>
<dbReference type="OrthoDB" id="4062651at2759"/>
<dbReference type="GO" id="GO:0030246">
    <property type="term" value="F:carbohydrate binding"/>
    <property type="evidence" value="ECO:0007669"/>
    <property type="project" value="UniProtKB-KW"/>
</dbReference>
<proteinExistence type="inferred from homology"/>
<feature type="domain" description="Protein kinase" evidence="20">
    <location>
        <begin position="357"/>
        <end position="618"/>
    </location>
</feature>
<reference evidence="21 22" key="2">
    <citation type="journal article" date="2009" name="PLoS ONE">
        <title>An integrated genetic and cytogenetic map of the cucumber genome.</title>
        <authorList>
            <person name="Ren Y."/>
            <person name="Zhang Z."/>
            <person name="Liu J."/>
            <person name="Staub J.E."/>
            <person name="Han Y."/>
            <person name="Cheng Z."/>
            <person name="Li X."/>
            <person name="Lu J."/>
            <person name="Miao H."/>
            <person name="Kang H."/>
            <person name="Xie B."/>
            <person name="Gu X."/>
            <person name="Wang X."/>
            <person name="Du Y."/>
            <person name="Jin W."/>
            <person name="Huang S."/>
        </authorList>
    </citation>
    <scope>NUCLEOTIDE SEQUENCE [LARGE SCALE GENOMIC DNA]</scope>
    <source>
        <strain evidence="22">cv. 9930</strain>
    </source>
</reference>
<dbReference type="GO" id="GO:0002229">
    <property type="term" value="P:defense response to oomycetes"/>
    <property type="evidence" value="ECO:0007669"/>
    <property type="project" value="UniProtKB-ARBA"/>
</dbReference>